<evidence type="ECO:0000313" key="1">
    <source>
        <dbReference type="EMBL" id="KAL3781884.1"/>
    </source>
</evidence>
<keyword evidence="2" id="KW-1185">Reference proteome</keyword>
<dbReference type="PANTHER" id="PTHR11440">
    <property type="entry name" value="LECITHIN-CHOLESTEROL ACYLTRANSFERASE-RELATED"/>
    <property type="match status" value="1"/>
</dbReference>
<reference evidence="1 2" key="1">
    <citation type="submission" date="2024-10" db="EMBL/GenBank/DDBJ databases">
        <title>Updated reference genomes for cyclostephanoid diatoms.</title>
        <authorList>
            <person name="Roberts W.R."/>
            <person name="Alverson A.J."/>
        </authorList>
    </citation>
    <scope>NUCLEOTIDE SEQUENCE [LARGE SCALE GENOMIC DNA]</scope>
    <source>
        <strain evidence="1 2">AJA010-31</strain>
    </source>
</reference>
<organism evidence="1 2">
    <name type="scientific">Cyclotella atomus</name>
    <dbReference type="NCBI Taxonomy" id="382360"/>
    <lineage>
        <taxon>Eukaryota</taxon>
        <taxon>Sar</taxon>
        <taxon>Stramenopiles</taxon>
        <taxon>Ochrophyta</taxon>
        <taxon>Bacillariophyta</taxon>
        <taxon>Coscinodiscophyceae</taxon>
        <taxon>Thalassiosirophycidae</taxon>
        <taxon>Stephanodiscales</taxon>
        <taxon>Stephanodiscaceae</taxon>
        <taxon>Cyclotella</taxon>
    </lineage>
</organism>
<sequence length="616" mass="69291">MSYVFGPVLKLLRSVGYEDGANLGAAPYDWRIPVSCLQCTSTCLYYSSHQYSHSKPSVLETRDKYFSKTVEKIERMYHYNENTPVAILSHSMGCRASHYLFNFVLHTKGETDGMEWLAKYINCWIPVGAPHIGTPTSVDQFLSDFEGLCLARSFGSPPWLFPLESHKHALQTSTMPTSFIQQESVLHISIPPQRLNLEPILKDMKNVYPVRVRLAVRLGKNVTIRTNHFEVTQFEPYIDFNNETWIVPCPTDVESTGKMLPTMQICLEKPGAGLPKKRQRGVCDFDLLCPLRCILCIIKWVLCFPCAFIAKFLGCLYSGARKGVNAGASALGSNVVIADSELLSFGRILVDNTKQRSDVENGTERSFQLSAALEPVESDDSLCRGICHLMFWKHQESETLSLNIKWEPMFTSQSTESVPLWQKTRKYIPSGTQQLLSKEGMGRVTSLLQNTYESDSIGPLSKSSWDAPPVKRVISIYGINYPTEVSGVYKRNPVKHIPNASNKKSQSSELEPTFVLDRDAILDKPTAKTHMIKRGLIYETSKSPQEVIAADGTVITEMKSGDGSVPYWSLQHCRTWQGKGLSECEVTVHEIDSVEHRAILNDSRFHNILLDVLGFR</sequence>
<proteinExistence type="predicted"/>
<dbReference type="Pfam" id="PF02450">
    <property type="entry name" value="LCAT"/>
    <property type="match status" value="2"/>
</dbReference>
<accession>A0ABD3P0Z7</accession>
<dbReference type="InterPro" id="IPR003386">
    <property type="entry name" value="LACT/PDAT_acylTrfase"/>
</dbReference>
<evidence type="ECO:0000313" key="2">
    <source>
        <dbReference type="Proteomes" id="UP001530400"/>
    </source>
</evidence>
<comment type="caution">
    <text evidence="1">The sequence shown here is derived from an EMBL/GenBank/DDBJ whole genome shotgun (WGS) entry which is preliminary data.</text>
</comment>
<dbReference type="EMBL" id="JALLPJ020000828">
    <property type="protein sequence ID" value="KAL3781884.1"/>
    <property type="molecule type" value="Genomic_DNA"/>
</dbReference>
<name>A0ABD3P0Z7_9STRA</name>
<protein>
    <submittedName>
        <fullName evidence="1">Uncharacterized protein</fullName>
    </submittedName>
</protein>
<gene>
    <name evidence="1" type="ORF">ACHAWO_010046</name>
</gene>
<dbReference type="AlphaFoldDB" id="A0ABD3P0Z7"/>
<dbReference type="Gene3D" id="3.40.50.1820">
    <property type="entry name" value="alpha/beta hydrolase"/>
    <property type="match status" value="2"/>
</dbReference>
<dbReference type="Proteomes" id="UP001530400">
    <property type="component" value="Unassembled WGS sequence"/>
</dbReference>
<dbReference type="InterPro" id="IPR029058">
    <property type="entry name" value="AB_hydrolase_fold"/>
</dbReference>